<organism evidence="2 3">
    <name type="scientific">Streptosporangium carneum</name>
    <dbReference type="NCBI Taxonomy" id="47481"/>
    <lineage>
        <taxon>Bacteria</taxon>
        <taxon>Bacillati</taxon>
        <taxon>Actinomycetota</taxon>
        <taxon>Actinomycetes</taxon>
        <taxon>Streptosporangiales</taxon>
        <taxon>Streptosporangiaceae</taxon>
        <taxon>Streptosporangium</taxon>
    </lineage>
</organism>
<feature type="compositionally biased region" description="Low complexity" evidence="1">
    <location>
        <begin position="1"/>
        <end position="18"/>
    </location>
</feature>
<name>A0A9W6HXJ5_9ACTN</name>
<gene>
    <name evidence="2" type="ORF">GCM10017600_16400</name>
</gene>
<comment type="caution">
    <text evidence="2">The sequence shown here is derived from an EMBL/GenBank/DDBJ whole genome shotgun (WGS) entry which is preliminary data.</text>
</comment>
<sequence length="121" mass="12967">MKWQREAAQAQKVAAEAAGRSANADEKVAALTEPAHSEQISHGRTVIDLSNERHEEVVRWKLDRSKNRFILRNVGTAVATGVRAGGQGVARTSFSVSGWCGGTAWGIGELRDGQQLGVRGS</sequence>
<dbReference type="AlphaFoldDB" id="A0A9W6HXJ5"/>
<protein>
    <submittedName>
        <fullName evidence="2">Uncharacterized protein</fullName>
    </submittedName>
</protein>
<dbReference type="Proteomes" id="UP001143474">
    <property type="component" value="Unassembled WGS sequence"/>
</dbReference>
<proteinExistence type="predicted"/>
<keyword evidence="3" id="KW-1185">Reference proteome</keyword>
<reference evidence="2" key="1">
    <citation type="journal article" date="2014" name="Int. J. Syst. Evol. Microbiol.">
        <title>Complete genome sequence of Corynebacterium casei LMG S-19264T (=DSM 44701T), isolated from a smear-ripened cheese.</title>
        <authorList>
            <consortium name="US DOE Joint Genome Institute (JGI-PGF)"/>
            <person name="Walter F."/>
            <person name="Albersmeier A."/>
            <person name="Kalinowski J."/>
            <person name="Ruckert C."/>
        </authorList>
    </citation>
    <scope>NUCLEOTIDE SEQUENCE</scope>
    <source>
        <strain evidence="2">VKM Ac-2007</strain>
    </source>
</reference>
<dbReference type="EMBL" id="BSEV01000002">
    <property type="protein sequence ID" value="GLK08235.1"/>
    <property type="molecule type" value="Genomic_DNA"/>
</dbReference>
<feature type="region of interest" description="Disordered" evidence="1">
    <location>
        <begin position="1"/>
        <end position="23"/>
    </location>
</feature>
<evidence type="ECO:0000313" key="3">
    <source>
        <dbReference type="Proteomes" id="UP001143474"/>
    </source>
</evidence>
<accession>A0A9W6HXJ5</accession>
<dbReference type="RefSeq" id="WP_271216740.1">
    <property type="nucleotide sequence ID" value="NZ_BAAAVD010000044.1"/>
</dbReference>
<reference evidence="2" key="2">
    <citation type="submission" date="2023-01" db="EMBL/GenBank/DDBJ databases">
        <authorList>
            <person name="Sun Q."/>
            <person name="Evtushenko L."/>
        </authorList>
    </citation>
    <scope>NUCLEOTIDE SEQUENCE</scope>
    <source>
        <strain evidence="2">VKM Ac-2007</strain>
    </source>
</reference>
<evidence type="ECO:0000313" key="2">
    <source>
        <dbReference type="EMBL" id="GLK08235.1"/>
    </source>
</evidence>
<evidence type="ECO:0000256" key="1">
    <source>
        <dbReference type="SAM" id="MobiDB-lite"/>
    </source>
</evidence>